<dbReference type="InterPro" id="IPR006524">
    <property type="entry name" value="ArpU-like"/>
</dbReference>
<dbReference type="Proteomes" id="UP000035996">
    <property type="component" value="Unassembled WGS sequence"/>
</dbReference>
<name>A0A0J6D2V5_9BACL</name>
<dbReference type="EMBL" id="LELK01000001">
    <property type="protein sequence ID" value="KMM38609.1"/>
    <property type="molecule type" value="Genomic_DNA"/>
</dbReference>
<gene>
    <name evidence="1" type="ORF">AB986_04855</name>
</gene>
<comment type="caution">
    <text evidence="1">The sequence shown here is derived from an EMBL/GenBank/DDBJ whole genome shotgun (WGS) entry which is preliminary data.</text>
</comment>
<evidence type="ECO:0000313" key="1">
    <source>
        <dbReference type="EMBL" id="KMM38609.1"/>
    </source>
</evidence>
<proteinExistence type="predicted"/>
<dbReference type="PATRIC" id="fig|157733.3.peg.3203"/>
<dbReference type="STRING" id="157733.AB986_04855"/>
<dbReference type="OrthoDB" id="1797434at2"/>
<accession>A0A0J6D2V5</accession>
<dbReference type="Gene3D" id="1.20.140.160">
    <property type="match status" value="1"/>
</dbReference>
<sequence length="151" mass="17797">MAKQIDFNLPEIDREQTKAAVEGALEKYTIYLLMEPDDHLPKVTQTFSIVPPSHSNEFRSSTENAAIKNIDQATVRRKYLSKIRKAVNRLSYQERSIIIQRYMNEEDVFDYEVYNDLGMSERKYYRVKARAFYKLAFILRIEVTKEKVFAG</sequence>
<protein>
    <submittedName>
        <fullName evidence="1">ArpU family transcriptional regulator</fullName>
    </submittedName>
</protein>
<reference evidence="1" key="1">
    <citation type="submission" date="2015-06" db="EMBL/GenBank/DDBJ databases">
        <authorList>
            <person name="Liu B."/>
            <person name="Wang J."/>
            <person name="Zhu Y."/>
            <person name="Liu G."/>
            <person name="Chen Q."/>
            <person name="Zheng C."/>
            <person name="Che J."/>
            <person name="Ge C."/>
            <person name="Shi H."/>
            <person name="Pan Z."/>
            <person name="Liu X."/>
        </authorList>
    </citation>
    <scope>NUCLEOTIDE SEQUENCE [LARGE SCALE GENOMIC DNA]</scope>
    <source>
        <strain evidence="1">DSM 16346</strain>
    </source>
</reference>
<dbReference type="NCBIfam" id="TIGR01637">
    <property type="entry name" value="phage_arpU"/>
    <property type="match status" value="1"/>
</dbReference>
<organism evidence="1 2">
    <name type="scientific">Guptibacillus hwajinpoensis</name>
    <dbReference type="NCBI Taxonomy" id="208199"/>
    <lineage>
        <taxon>Bacteria</taxon>
        <taxon>Bacillati</taxon>
        <taxon>Bacillota</taxon>
        <taxon>Bacilli</taxon>
        <taxon>Bacillales</taxon>
        <taxon>Guptibacillaceae</taxon>
        <taxon>Guptibacillus</taxon>
    </lineage>
</organism>
<dbReference type="AlphaFoldDB" id="A0A0J6D2V5"/>
<keyword evidence="2" id="KW-1185">Reference proteome</keyword>
<dbReference type="RefSeq" id="WP_048309726.1">
    <property type="nucleotide sequence ID" value="NZ_CP119526.1"/>
</dbReference>
<evidence type="ECO:0000313" key="2">
    <source>
        <dbReference type="Proteomes" id="UP000035996"/>
    </source>
</evidence>